<dbReference type="EMBL" id="JAWWNJ010000105">
    <property type="protein sequence ID" value="KAK6992965.1"/>
    <property type="molecule type" value="Genomic_DNA"/>
</dbReference>
<reference evidence="3 4" key="1">
    <citation type="journal article" date="2024" name="J Genomics">
        <title>Draft genome sequencing and assembly of Favolaschia claudopus CIRM-BRFM 2984 isolated from oak limbs.</title>
        <authorList>
            <person name="Navarro D."/>
            <person name="Drula E."/>
            <person name="Chaduli D."/>
            <person name="Cazenave R."/>
            <person name="Ahrendt S."/>
            <person name="Wang J."/>
            <person name="Lipzen A."/>
            <person name="Daum C."/>
            <person name="Barry K."/>
            <person name="Grigoriev I.V."/>
            <person name="Favel A."/>
            <person name="Rosso M.N."/>
            <person name="Martin F."/>
        </authorList>
    </citation>
    <scope>NUCLEOTIDE SEQUENCE [LARGE SCALE GENOMIC DNA]</scope>
    <source>
        <strain evidence="3 4">CIRM-BRFM 2984</strain>
    </source>
</reference>
<dbReference type="PANTHER" id="PTHR45642">
    <property type="entry name" value="GDSL ESTERASE/LIPASE EXL3"/>
    <property type="match status" value="1"/>
</dbReference>
<dbReference type="Gene3D" id="3.40.50.1110">
    <property type="entry name" value="SGNH hydrolase"/>
    <property type="match status" value="1"/>
</dbReference>
<gene>
    <name evidence="3" type="ORF">R3P38DRAFT_3078512</name>
</gene>
<proteinExistence type="predicted"/>
<dbReference type="Pfam" id="PF00657">
    <property type="entry name" value="Lipase_GDSL"/>
    <property type="match status" value="1"/>
</dbReference>
<organism evidence="3 4">
    <name type="scientific">Favolaschia claudopus</name>
    <dbReference type="NCBI Taxonomy" id="2862362"/>
    <lineage>
        <taxon>Eukaryota</taxon>
        <taxon>Fungi</taxon>
        <taxon>Dikarya</taxon>
        <taxon>Basidiomycota</taxon>
        <taxon>Agaricomycotina</taxon>
        <taxon>Agaricomycetes</taxon>
        <taxon>Agaricomycetidae</taxon>
        <taxon>Agaricales</taxon>
        <taxon>Marasmiineae</taxon>
        <taxon>Mycenaceae</taxon>
        <taxon>Favolaschia</taxon>
    </lineage>
</organism>
<dbReference type="InterPro" id="IPR050592">
    <property type="entry name" value="GDSL_lipolytic_enzyme"/>
</dbReference>
<dbReference type="InterPro" id="IPR001087">
    <property type="entry name" value="GDSL"/>
</dbReference>
<feature type="chain" id="PRO_5043732111" evidence="2">
    <location>
        <begin position="20"/>
        <end position="309"/>
    </location>
</feature>
<feature type="signal peptide" evidence="2">
    <location>
        <begin position="1"/>
        <end position="19"/>
    </location>
</feature>
<dbReference type="PANTHER" id="PTHR45642:SF139">
    <property type="entry name" value="SGNH HYDROLASE-TYPE ESTERASE DOMAIN-CONTAINING PROTEIN"/>
    <property type="match status" value="1"/>
</dbReference>
<dbReference type="PROSITE" id="PS51257">
    <property type="entry name" value="PROKAR_LIPOPROTEIN"/>
    <property type="match status" value="1"/>
</dbReference>
<sequence>MLSLRSLTVVAGALSCVNAGLINWPPKPVNYWFAFGDSYTTIGFEPNGTLPSVGNPLGNPAFPGDTGGGGENFVGFDTLTYNKSLILTYDYAVGGAVIDPTLVAPLTLSLPDEVDQFVDGAAKKPENARWTSENALFSVWIGINDIGNTFFLGGDRDAFADLLLDRYFAQVQRLVRNSYHLGSAGARQFLFINVPPTYRAPLIMGFFPDQLDVGKIVIEHFNAKLSNKIREFERKNRGVKTWTWDSYTLFNRILDSPRKYGFNDNVTSHGEQGDFWGNSYHPSSPAHRIFAKEISKELAWTRWFWGSWF</sequence>
<accession>A0AAV9ZVW4</accession>
<dbReference type="SUPFAM" id="SSF52266">
    <property type="entry name" value="SGNH hydrolase"/>
    <property type="match status" value="1"/>
</dbReference>
<dbReference type="CDD" id="cd01846">
    <property type="entry name" value="fatty_acyltransferase_like"/>
    <property type="match status" value="1"/>
</dbReference>
<keyword evidence="1 2" id="KW-0732">Signal</keyword>
<dbReference type="Proteomes" id="UP001362999">
    <property type="component" value="Unassembled WGS sequence"/>
</dbReference>
<keyword evidence="4" id="KW-1185">Reference proteome</keyword>
<dbReference type="AlphaFoldDB" id="A0AAV9ZVW4"/>
<evidence type="ECO:0000313" key="3">
    <source>
        <dbReference type="EMBL" id="KAK6992965.1"/>
    </source>
</evidence>
<comment type="caution">
    <text evidence="3">The sequence shown here is derived from an EMBL/GenBank/DDBJ whole genome shotgun (WGS) entry which is preliminary data.</text>
</comment>
<evidence type="ECO:0000256" key="2">
    <source>
        <dbReference type="SAM" id="SignalP"/>
    </source>
</evidence>
<dbReference type="InterPro" id="IPR036514">
    <property type="entry name" value="SGNH_hydro_sf"/>
</dbReference>
<evidence type="ECO:0000256" key="1">
    <source>
        <dbReference type="ARBA" id="ARBA00022729"/>
    </source>
</evidence>
<evidence type="ECO:0000313" key="4">
    <source>
        <dbReference type="Proteomes" id="UP001362999"/>
    </source>
</evidence>
<protein>
    <submittedName>
        <fullName evidence="3">Family 16 carbohydrate esterase</fullName>
    </submittedName>
</protein>
<name>A0AAV9ZVW4_9AGAR</name>
<dbReference type="GO" id="GO:0016788">
    <property type="term" value="F:hydrolase activity, acting on ester bonds"/>
    <property type="evidence" value="ECO:0007669"/>
    <property type="project" value="InterPro"/>
</dbReference>